<keyword evidence="2" id="KW-1185">Reference proteome</keyword>
<dbReference type="Proteomes" id="UP000186455">
    <property type="component" value="Unassembled WGS sequence"/>
</dbReference>
<sequence>MRDSIARALAWVLSTLPGTRRTCPGRHTAEHFGNRSAPAPLIICAPRTPVPLHVLARTAPTPWGPRIPPYLRGWINEQEERERQRERREAAAAATRGVDIPFTFDSSHVARVGASA</sequence>
<comment type="caution">
    <text evidence="1">The sequence shown here is derived from an EMBL/GenBank/DDBJ whole genome shotgun (WGS) entry which is preliminary data.</text>
</comment>
<dbReference type="EMBL" id="LFBV01000001">
    <property type="protein sequence ID" value="OKH95799.1"/>
    <property type="molecule type" value="Genomic_DNA"/>
</dbReference>
<evidence type="ECO:0000313" key="1">
    <source>
        <dbReference type="EMBL" id="OKH95799.1"/>
    </source>
</evidence>
<proteinExistence type="predicted"/>
<dbReference type="AlphaFoldDB" id="A0A1Q4VDD8"/>
<accession>A0A1Q4VDD8</accession>
<name>A0A1Q4VDD8_9ACTN</name>
<gene>
    <name evidence="1" type="ORF">AB852_03345</name>
</gene>
<organism evidence="1 2">
    <name type="scientific">Streptomyces uncialis</name>
    <dbReference type="NCBI Taxonomy" id="1048205"/>
    <lineage>
        <taxon>Bacteria</taxon>
        <taxon>Bacillati</taxon>
        <taxon>Actinomycetota</taxon>
        <taxon>Actinomycetes</taxon>
        <taxon>Kitasatosporales</taxon>
        <taxon>Streptomycetaceae</taxon>
        <taxon>Streptomyces</taxon>
    </lineage>
</organism>
<protein>
    <submittedName>
        <fullName evidence="1">Uncharacterized protein</fullName>
    </submittedName>
</protein>
<dbReference type="STRING" id="1048205.AB852_03345"/>
<reference evidence="1 2" key="1">
    <citation type="submission" date="2015-06" db="EMBL/GenBank/DDBJ databases">
        <title>Cloning and characterization of the uncialamcin biosynthetic gene cluster.</title>
        <authorList>
            <person name="Yan X."/>
            <person name="Huang T."/>
            <person name="Ge H."/>
            <person name="Shen B."/>
        </authorList>
    </citation>
    <scope>NUCLEOTIDE SEQUENCE [LARGE SCALE GENOMIC DNA]</scope>
    <source>
        <strain evidence="1 2">DCA2648</strain>
    </source>
</reference>
<evidence type="ECO:0000313" key="2">
    <source>
        <dbReference type="Proteomes" id="UP000186455"/>
    </source>
</evidence>